<evidence type="ECO:0000259" key="1">
    <source>
        <dbReference type="Pfam" id="PF05699"/>
    </source>
</evidence>
<accession>A0A2S2R0T0</accession>
<sequence>MLTVILPSSKSIQYEEKIKQLVEMHQGHLDCSVLAVVSEIKIWQQKFTGTKNALIGTNDAVKKCNISIFPSTYKLLQILATLPVATANSERSFSTLKRLKTYLRNTTCENRLNDLTMMNVHSDIMINLDDALNKLATKTRKLRMM</sequence>
<dbReference type="Pfam" id="PF05699">
    <property type="entry name" value="Dimer_Tnp_hAT"/>
    <property type="match status" value="1"/>
</dbReference>
<dbReference type="PANTHER" id="PTHR46289">
    <property type="entry name" value="52 KDA REPRESSOR OF THE INHIBITOR OF THE PROTEIN KINASE-LIKE PROTEIN-RELATED"/>
    <property type="match status" value="1"/>
</dbReference>
<dbReference type="InterPro" id="IPR052958">
    <property type="entry name" value="IFN-induced_PKR_regulator"/>
</dbReference>
<dbReference type="InterPro" id="IPR008906">
    <property type="entry name" value="HATC_C_dom"/>
</dbReference>
<organism evidence="2">
    <name type="scientific">Sipha flava</name>
    <name type="common">yellow sugarcane aphid</name>
    <dbReference type="NCBI Taxonomy" id="143950"/>
    <lineage>
        <taxon>Eukaryota</taxon>
        <taxon>Metazoa</taxon>
        <taxon>Ecdysozoa</taxon>
        <taxon>Arthropoda</taxon>
        <taxon>Hexapoda</taxon>
        <taxon>Insecta</taxon>
        <taxon>Pterygota</taxon>
        <taxon>Neoptera</taxon>
        <taxon>Paraneoptera</taxon>
        <taxon>Hemiptera</taxon>
        <taxon>Sternorrhyncha</taxon>
        <taxon>Aphidomorpha</taxon>
        <taxon>Aphidoidea</taxon>
        <taxon>Aphididae</taxon>
        <taxon>Sipha</taxon>
    </lineage>
</organism>
<dbReference type="OrthoDB" id="6621209at2759"/>
<dbReference type="EMBL" id="GGMS01014167">
    <property type="protein sequence ID" value="MBY83370.1"/>
    <property type="molecule type" value="Transcribed_RNA"/>
</dbReference>
<dbReference type="PANTHER" id="PTHR46289:SF14">
    <property type="entry name" value="DUF4371 DOMAIN-CONTAINING PROTEIN"/>
    <property type="match status" value="1"/>
</dbReference>
<dbReference type="GO" id="GO:0046983">
    <property type="term" value="F:protein dimerization activity"/>
    <property type="evidence" value="ECO:0007669"/>
    <property type="project" value="InterPro"/>
</dbReference>
<feature type="domain" description="HAT C-terminal dimerisation" evidence="1">
    <location>
        <begin position="63"/>
        <end position="123"/>
    </location>
</feature>
<protein>
    <submittedName>
        <fullName evidence="2">Repressor of the inhibitor of the protein kinase</fullName>
    </submittedName>
</protein>
<proteinExistence type="predicted"/>
<evidence type="ECO:0000313" key="2">
    <source>
        <dbReference type="EMBL" id="MBY83370.1"/>
    </source>
</evidence>
<gene>
    <name evidence="2" type="primary">PRKRIR_17</name>
    <name evidence="2" type="ORF">g.150404</name>
</gene>
<dbReference type="AlphaFoldDB" id="A0A2S2R0T0"/>
<keyword evidence="2" id="KW-0808">Transferase</keyword>
<reference evidence="2" key="1">
    <citation type="submission" date="2018-04" db="EMBL/GenBank/DDBJ databases">
        <title>Transcriptome assembly of Sipha flava.</title>
        <authorList>
            <person name="Scully E.D."/>
            <person name="Geib S.M."/>
            <person name="Palmer N.A."/>
            <person name="Koch K."/>
            <person name="Bradshaw J."/>
            <person name="Heng-Moss T."/>
            <person name="Sarath G."/>
        </authorList>
    </citation>
    <scope>NUCLEOTIDE SEQUENCE</scope>
</reference>
<name>A0A2S2R0T0_9HEMI</name>
<keyword evidence="2" id="KW-0418">Kinase</keyword>
<dbReference type="GO" id="GO:0016301">
    <property type="term" value="F:kinase activity"/>
    <property type="evidence" value="ECO:0007669"/>
    <property type="project" value="UniProtKB-KW"/>
</dbReference>